<keyword evidence="4" id="KW-0812">Transmembrane</keyword>
<evidence type="ECO:0000256" key="1">
    <source>
        <dbReference type="ARBA" id="ARBA00000085"/>
    </source>
</evidence>
<feature type="coiled-coil region" evidence="3">
    <location>
        <begin position="211"/>
        <end position="240"/>
    </location>
</feature>
<feature type="transmembrane region" description="Helical" evidence="4">
    <location>
        <begin position="42"/>
        <end position="62"/>
    </location>
</feature>
<dbReference type="Proteomes" id="UP000295106">
    <property type="component" value="Unassembled WGS sequence"/>
</dbReference>
<dbReference type="InterPro" id="IPR005467">
    <property type="entry name" value="His_kinase_dom"/>
</dbReference>
<keyword evidence="4" id="KW-0472">Membrane</keyword>
<comment type="catalytic activity">
    <reaction evidence="1">
        <text>ATP + protein L-histidine = ADP + protein N-phospho-L-histidine.</text>
        <dbReference type="EC" id="2.7.13.3"/>
    </reaction>
</comment>
<dbReference type="InterPro" id="IPR004358">
    <property type="entry name" value="Sig_transdc_His_kin-like_C"/>
</dbReference>
<dbReference type="Gene3D" id="3.30.565.10">
    <property type="entry name" value="Histidine kinase-like ATPase, C-terminal domain"/>
    <property type="match status" value="1"/>
</dbReference>
<dbReference type="InterPro" id="IPR036890">
    <property type="entry name" value="HATPase_C_sf"/>
</dbReference>
<evidence type="ECO:0000256" key="2">
    <source>
        <dbReference type="ARBA" id="ARBA00012438"/>
    </source>
</evidence>
<dbReference type="AlphaFoldDB" id="A0A4R2M4T4"/>
<dbReference type="EMBL" id="SLXD01000014">
    <property type="protein sequence ID" value="TCO99824.1"/>
    <property type="molecule type" value="Genomic_DNA"/>
</dbReference>
<gene>
    <name evidence="6" type="ORF">EV684_114121</name>
</gene>
<comment type="caution">
    <text evidence="6">The sequence shown here is derived from an EMBL/GenBank/DDBJ whole genome shotgun (WGS) entry which is preliminary data.</text>
</comment>
<dbReference type="EC" id="2.7.13.3" evidence="2"/>
<protein>
    <recommendedName>
        <fullName evidence="2">histidine kinase</fullName>
        <ecNumber evidence="2">2.7.13.3</ecNumber>
    </recommendedName>
</protein>
<keyword evidence="6" id="KW-0808">Transferase</keyword>
<reference evidence="6 7" key="1">
    <citation type="submission" date="2019-03" db="EMBL/GenBank/DDBJ databases">
        <title>Genomic Encyclopedia of Type Strains, Phase IV (KMG-IV): sequencing the most valuable type-strain genomes for metagenomic binning, comparative biology and taxonomic classification.</title>
        <authorList>
            <person name="Goeker M."/>
        </authorList>
    </citation>
    <scope>NUCLEOTIDE SEQUENCE [LARGE SCALE GENOMIC DNA]</scope>
    <source>
        <strain evidence="6 7">DSM 1709</strain>
    </source>
</reference>
<dbReference type="PROSITE" id="PS50109">
    <property type="entry name" value="HIS_KIN"/>
    <property type="match status" value="1"/>
</dbReference>
<dbReference type="InterPro" id="IPR050640">
    <property type="entry name" value="Bact_2-comp_sensor_kinase"/>
</dbReference>
<keyword evidence="6" id="KW-0418">Kinase</keyword>
<dbReference type="PANTHER" id="PTHR34220">
    <property type="entry name" value="SENSOR HISTIDINE KINASE YPDA"/>
    <property type="match status" value="1"/>
</dbReference>
<dbReference type="PANTHER" id="PTHR34220:SF9">
    <property type="entry name" value="SIGNAL TRANSDUCTION HISTIDINE KINASE INTERNAL REGION DOMAIN-CONTAINING PROTEIN"/>
    <property type="match status" value="1"/>
</dbReference>
<dbReference type="GO" id="GO:0000155">
    <property type="term" value="F:phosphorelay sensor kinase activity"/>
    <property type="evidence" value="ECO:0007669"/>
    <property type="project" value="InterPro"/>
</dbReference>
<accession>A0A4R2M4T4</accession>
<dbReference type="Pfam" id="PF02518">
    <property type="entry name" value="HATPase_c"/>
    <property type="match status" value="1"/>
</dbReference>
<feature type="transmembrane region" description="Helical" evidence="4">
    <location>
        <begin position="106"/>
        <end position="125"/>
    </location>
</feature>
<dbReference type="OrthoDB" id="2514702at2"/>
<keyword evidence="3" id="KW-0175">Coiled coil</keyword>
<dbReference type="GO" id="GO:0016020">
    <property type="term" value="C:membrane"/>
    <property type="evidence" value="ECO:0007669"/>
    <property type="project" value="InterPro"/>
</dbReference>
<organism evidence="6 7">
    <name type="scientific">Rubrivivax gelatinosus</name>
    <name type="common">Rhodocyclus gelatinosus</name>
    <name type="synonym">Rhodopseudomonas gelatinosa</name>
    <dbReference type="NCBI Taxonomy" id="28068"/>
    <lineage>
        <taxon>Bacteria</taxon>
        <taxon>Pseudomonadati</taxon>
        <taxon>Pseudomonadota</taxon>
        <taxon>Betaproteobacteria</taxon>
        <taxon>Burkholderiales</taxon>
        <taxon>Sphaerotilaceae</taxon>
        <taxon>Rubrivivax</taxon>
    </lineage>
</organism>
<proteinExistence type="predicted"/>
<evidence type="ECO:0000313" key="7">
    <source>
        <dbReference type="Proteomes" id="UP000295106"/>
    </source>
</evidence>
<dbReference type="SUPFAM" id="SSF55874">
    <property type="entry name" value="ATPase domain of HSP90 chaperone/DNA topoisomerase II/histidine kinase"/>
    <property type="match status" value="1"/>
</dbReference>
<name>A0A4R2M4T4_RUBGE</name>
<dbReference type="SMART" id="SM00387">
    <property type="entry name" value="HATPase_c"/>
    <property type="match status" value="1"/>
</dbReference>
<evidence type="ECO:0000256" key="3">
    <source>
        <dbReference type="SAM" id="Coils"/>
    </source>
</evidence>
<sequence>MTTTVPTLDQPLPAELTGLHHGWFTRYRRWPVFSPNWVRQRWLHVGVVLLLSLSPMFIGVFSTDNPANRPWLGLTELVLVMLTAATAGPLLGLWVRRRGWDERREWWGLVAAIASVVAVLLLFQAHAAEPLKQYIAERTGDVDEHGKRRRIVMMIGMTIRAPDDPVAEQQEQEEQQDPVRTTLDYVLRGSIVFLLAGGLGLRGWRREREGLAALARERALAEAQAQRREAELRLSVLAAQVEPHFLFNTLAGVRSAIATDPARATEMIERLVEYLRAAIPRLRSDGSAQATVGGQFDIVRAYLGLMAARMPRLSWSVQADEALLRRRFPPLMLISLAENAIKHGVEPKIGPVRVDVRAERSDDGRLALVVEDDGAGFGASAAGTGLGLANIRERLAQLYGERAALSLKARPGGGVSATIKVPLEDA</sequence>
<feature type="transmembrane region" description="Helical" evidence="4">
    <location>
        <begin position="74"/>
        <end position="94"/>
    </location>
</feature>
<feature type="domain" description="Histidine kinase" evidence="5">
    <location>
        <begin position="332"/>
        <end position="425"/>
    </location>
</feature>
<evidence type="ECO:0000313" key="6">
    <source>
        <dbReference type="EMBL" id="TCO99824.1"/>
    </source>
</evidence>
<dbReference type="InterPro" id="IPR003594">
    <property type="entry name" value="HATPase_dom"/>
</dbReference>
<dbReference type="RefSeq" id="WP_132649132.1">
    <property type="nucleotide sequence ID" value="NZ_CP181386.1"/>
</dbReference>
<dbReference type="Pfam" id="PF06580">
    <property type="entry name" value="His_kinase"/>
    <property type="match status" value="1"/>
</dbReference>
<dbReference type="InterPro" id="IPR010559">
    <property type="entry name" value="Sig_transdc_His_kin_internal"/>
</dbReference>
<evidence type="ECO:0000259" key="5">
    <source>
        <dbReference type="PROSITE" id="PS50109"/>
    </source>
</evidence>
<dbReference type="PRINTS" id="PR00344">
    <property type="entry name" value="BCTRLSENSOR"/>
</dbReference>
<dbReference type="GeneID" id="99685416"/>
<keyword evidence="4" id="KW-1133">Transmembrane helix</keyword>
<evidence type="ECO:0000256" key="4">
    <source>
        <dbReference type="SAM" id="Phobius"/>
    </source>
</evidence>